<name>A0A2S9H0G8_9BURK</name>
<accession>A0A2S9H0G8</accession>
<dbReference type="OrthoDB" id="8777823at2"/>
<dbReference type="Proteomes" id="UP000237839">
    <property type="component" value="Unassembled WGS sequence"/>
</dbReference>
<dbReference type="RefSeq" id="WP_105531740.1">
    <property type="nucleotide sequence ID" value="NZ_PUGF01000008.1"/>
</dbReference>
<reference evidence="2 3" key="1">
    <citation type="submission" date="2018-02" db="EMBL/GenBank/DDBJ databases">
        <title>Solimicrobium silvestre gen. nov., sp. nov., isolated from alpine forest soil.</title>
        <authorList>
            <person name="Margesin R."/>
            <person name="Albuquerque L."/>
            <person name="Zhang D.-C."/>
            <person name="Froufe H.J.C."/>
            <person name="Severino R."/>
            <person name="Roxo I."/>
            <person name="Egas C."/>
            <person name="Da Costa M.S."/>
        </authorList>
    </citation>
    <scope>NUCLEOTIDE SEQUENCE [LARGE SCALE GENOMIC DNA]</scope>
    <source>
        <strain evidence="2 3">S20-91</strain>
    </source>
</reference>
<keyword evidence="3" id="KW-1185">Reference proteome</keyword>
<proteinExistence type="predicted"/>
<gene>
    <name evidence="2" type="ORF">S2091_2094</name>
</gene>
<keyword evidence="1" id="KW-0472">Membrane</keyword>
<comment type="caution">
    <text evidence="2">The sequence shown here is derived from an EMBL/GenBank/DDBJ whole genome shotgun (WGS) entry which is preliminary data.</text>
</comment>
<dbReference type="AlphaFoldDB" id="A0A2S9H0G8"/>
<keyword evidence="1" id="KW-0812">Transmembrane</keyword>
<evidence type="ECO:0000313" key="2">
    <source>
        <dbReference type="EMBL" id="PRC93356.1"/>
    </source>
</evidence>
<protein>
    <submittedName>
        <fullName evidence="2">Uncharacterized protein</fullName>
    </submittedName>
</protein>
<organism evidence="2 3">
    <name type="scientific">Solimicrobium silvestre</name>
    <dbReference type="NCBI Taxonomy" id="2099400"/>
    <lineage>
        <taxon>Bacteria</taxon>
        <taxon>Pseudomonadati</taxon>
        <taxon>Pseudomonadota</taxon>
        <taxon>Betaproteobacteria</taxon>
        <taxon>Burkholderiales</taxon>
        <taxon>Oxalobacteraceae</taxon>
        <taxon>Solimicrobium</taxon>
    </lineage>
</organism>
<keyword evidence="1" id="KW-1133">Transmembrane helix</keyword>
<evidence type="ECO:0000313" key="3">
    <source>
        <dbReference type="Proteomes" id="UP000237839"/>
    </source>
</evidence>
<sequence>MILTTLEQPILAAVPALAAFTFKFLLIGGFVAFVILFKPMLLGIWRATKLHLKQYFSKEQQNLRLNLKNRQLIYKAVNDLDGHSPSLAAEIRALSARI</sequence>
<feature type="transmembrane region" description="Helical" evidence="1">
    <location>
        <begin position="12"/>
        <end position="37"/>
    </location>
</feature>
<dbReference type="EMBL" id="PUGF01000008">
    <property type="protein sequence ID" value="PRC93356.1"/>
    <property type="molecule type" value="Genomic_DNA"/>
</dbReference>
<evidence type="ECO:0000256" key="1">
    <source>
        <dbReference type="SAM" id="Phobius"/>
    </source>
</evidence>